<dbReference type="RefSeq" id="WP_266340625.1">
    <property type="nucleotide sequence ID" value="NZ_JAPKNK010000011.1"/>
</dbReference>
<feature type="transmembrane region" description="Helical" evidence="8">
    <location>
        <begin position="185"/>
        <end position="206"/>
    </location>
</feature>
<feature type="transmembrane region" description="Helical" evidence="8">
    <location>
        <begin position="233"/>
        <end position="255"/>
    </location>
</feature>
<keyword evidence="6 8" id="KW-1133">Transmembrane helix</keyword>
<keyword evidence="3" id="KW-0813">Transport</keyword>
<dbReference type="InterPro" id="IPR047817">
    <property type="entry name" value="ABC2_TM_bact-type"/>
</dbReference>
<dbReference type="InterPro" id="IPR051449">
    <property type="entry name" value="ABC-2_transporter_component"/>
</dbReference>
<evidence type="ECO:0000256" key="2">
    <source>
        <dbReference type="ARBA" id="ARBA00007783"/>
    </source>
</evidence>
<name>A0A9X3E5C8_9HYPH</name>
<dbReference type="PROSITE" id="PS51012">
    <property type="entry name" value="ABC_TM2"/>
    <property type="match status" value="1"/>
</dbReference>
<evidence type="ECO:0000256" key="4">
    <source>
        <dbReference type="ARBA" id="ARBA00022475"/>
    </source>
</evidence>
<evidence type="ECO:0000259" key="9">
    <source>
        <dbReference type="PROSITE" id="PS51012"/>
    </source>
</evidence>
<dbReference type="Proteomes" id="UP001144805">
    <property type="component" value="Unassembled WGS sequence"/>
</dbReference>
<keyword evidence="4" id="KW-1003">Cell membrane</keyword>
<accession>A0A9X3E5C8</accession>
<evidence type="ECO:0000256" key="3">
    <source>
        <dbReference type="ARBA" id="ARBA00022448"/>
    </source>
</evidence>
<feature type="transmembrane region" description="Helical" evidence="8">
    <location>
        <begin position="355"/>
        <end position="373"/>
    </location>
</feature>
<feature type="transmembrane region" description="Helical" evidence="8">
    <location>
        <begin position="26"/>
        <end position="46"/>
    </location>
</feature>
<dbReference type="Gene3D" id="3.40.1710.10">
    <property type="entry name" value="abc type-2 transporter like domain"/>
    <property type="match status" value="1"/>
</dbReference>
<feature type="domain" description="ABC transmembrane type-2" evidence="9">
    <location>
        <begin position="147"/>
        <end position="376"/>
    </location>
</feature>
<protein>
    <submittedName>
        <fullName evidence="10">ABC transporter permease</fullName>
    </submittedName>
</protein>
<comment type="similarity">
    <text evidence="2">Belongs to the ABC-2 integral membrane protein family.</text>
</comment>
<keyword evidence="5 8" id="KW-0812">Transmembrane</keyword>
<dbReference type="AlphaFoldDB" id="A0A9X3E5C8"/>
<keyword evidence="7 8" id="KW-0472">Membrane</keyword>
<keyword evidence="11" id="KW-1185">Reference proteome</keyword>
<sequence length="378" mass="41095">MSAGFSLSRILALMMKEFIQMRRDRLTFAMIIGIPIIQLVLFGYAINLDPKRLPTLIVSADSGPATRTIVAAMEASGYFSVAPGLASEAQANEALVDGSASYVITIPPGFERDLVRGTRPQLLVEADATDPAATSNALGALPQILSSALARELTGPLSTQASRATAVDLVIQRRYNPEGITAYNIVPGLLGTILTMTTILMTALALTREIERGTMENLMAMPATPFEIMIGKIVPYIGFGLVQVAVILVCAQILFHVPMMGSFVVLLGVTFLFIGCNVTLGYTFSTIARNQMQAMQMTFFWFLPSILLSGFMFPFRGMPDWAQVIGSALPITHYIRSVRGIMLKGSGPSDLVNEIWPLVTFWLAVGALALFRYRRTLD</sequence>
<evidence type="ECO:0000256" key="5">
    <source>
        <dbReference type="ARBA" id="ARBA00022692"/>
    </source>
</evidence>
<organism evidence="10 11">
    <name type="scientific">Kaistia nematophila</name>
    <dbReference type="NCBI Taxonomy" id="2994654"/>
    <lineage>
        <taxon>Bacteria</taxon>
        <taxon>Pseudomonadati</taxon>
        <taxon>Pseudomonadota</taxon>
        <taxon>Alphaproteobacteria</taxon>
        <taxon>Hyphomicrobiales</taxon>
        <taxon>Kaistiaceae</taxon>
        <taxon>Kaistia</taxon>
    </lineage>
</organism>
<comment type="subcellular location">
    <subcellularLocation>
        <location evidence="1">Cell membrane</location>
        <topology evidence="1">Multi-pass membrane protein</topology>
    </subcellularLocation>
</comment>
<evidence type="ECO:0000256" key="1">
    <source>
        <dbReference type="ARBA" id="ARBA00004651"/>
    </source>
</evidence>
<dbReference type="GO" id="GO:0005886">
    <property type="term" value="C:plasma membrane"/>
    <property type="evidence" value="ECO:0007669"/>
    <property type="project" value="UniProtKB-SubCell"/>
</dbReference>
<feature type="transmembrane region" description="Helical" evidence="8">
    <location>
        <begin position="297"/>
        <end position="315"/>
    </location>
</feature>
<evidence type="ECO:0000256" key="7">
    <source>
        <dbReference type="ARBA" id="ARBA00023136"/>
    </source>
</evidence>
<dbReference type="EMBL" id="JAPKNK010000011">
    <property type="protein sequence ID" value="MCX5571662.1"/>
    <property type="molecule type" value="Genomic_DNA"/>
</dbReference>
<evidence type="ECO:0000313" key="11">
    <source>
        <dbReference type="Proteomes" id="UP001144805"/>
    </source>
</evidence>
<evidence type="ECO:0000256" key="6">
    <source>
        <dbReference type="ARBA" id="ARBA00022989"/>
    </source>
</evidence>
<gene>
    <name evidence="10" type="ORF">OSH07_20845</name>
</gene>
<dbReference type="GO" id="GO:0140359">
    <property type="term" value="F:ABC-type transporter activity"/>
    <property type="evidence" value="ECO:0007669"/>
    <property type="project" value="InterPro"/>
</dbReference>
<dbReference type="Pfam" id="PF12698">
    <property type="entry name" value="ABC2_membrane_3"/>
    <property type="match status" value="1"/>
</dbReference>
<proteinExistence type="inferred from homology"/>
<reference evidence="10" key="1">
    <citation type="submission" date="2022-11" db="EMBL/GenBank/DDBJ databases">
        <title>Biodiversity and phylogenetic relationships of bacteria.</title>
        <authorList>
            <person name="Machado R.A.R."/>
            <person name="Bhat A."/>
            <person name="Loulou A."/>
            <person name="Kallel S."/>
        </authorList>
    </citation>
    <scope>NUCLEOTIDE SEQUENCE</scope>
    <source>
        <strain evidence="10">K-TC2</strain>
    </source>
</reference>
<dbReference type="InterPro" id="IPR013525">
    <property type="entry name" value="ABC2_TM"/>
</dbReference>
<comment type="caution">
    <text evidence="10">The sequence shown here is derived from an EMBL/GenBank/DDBJ whole genome shotgun (WGS) entry which is preliminary data.</text>
</comment>
<dbReference type="PANTHER" id="PTHR30294">
    <property type="entry name" value="MEMBRANE COMPONENT OF ABC TRANSPORTER YHHJ-RELATED"/>
    <property type="match status" value="1"/>
</dbReference>
<dbReference type="PANTHER" id="PTHR30294:SF29">
    <property type="entry name" value="MULTIDRUG ABC TRANSPORTER PERMEASE YBHS-RELATED"/>
    <property type="match status" value="1"/>
</dbReference>
<evidence type="ECO:0000256" key="8">
    <source>
        <dbReference type="SAM" id="Phobius"/>
    </source>
</evidence>
<feature type="transmembrane region" description="Helical" evidence="8">
    <location>
        <begin position="261"/>
        <end position="285"/>
    </location>
</feature>
<evidence type="ECO:0000313" key="10">
    <source>
        <dbReference type="EMBL" id="MCX5571662.1"/>
    </source>
</evidence>